<evidence type="ECO:0000256" key="5">
    <source>
        <dbReference type="ARBA" id="ARBA00022989"/>
    </source>
</evidence>
<feature type="domain" description="NADH:quinone oxidoreductase/Mrp antiporter transmembrane" evidence="9">
    <location>
        <begin position="128"/>
        <end position="419"/>
    </location>
</feature>
<gene>
    <name evidence="10" type="ORF">EKD02_04225</name>
</gene>
<comment type="subcellular location">
    <subcellularLocation>
        <location evidence="1">Cell membrane</location>
        <topology evidence="1">Multi-pass membrane protein</topology>
    </subcellularLocation>
    <subcellularLocation>
        <location evidence="7">Membrane</location>
        <topology evidence="7">Multi-pass membrane protein</topology>
    </subcellularLocation>
</comment>
<dbReference type="PRINTS" id="PR01437">
    <property type="entry name" value="NUOXDRDTASE4"/>
</dbReference>
<proteinExistence type="inferred from homology"/>
<dbReference type="InterPro" id="IPR050586">
    <property type="entry name" value="CPA3_Na-H_Antiporter_D"/>
</dbReference>
<dbReference type="GO" id="GO:0008137">
    <property type="term" value="F:NADH dehydrogenase (ubiquinone) activity"/>
    <property type="evidence" value="ECO:0007669"/>
    <property type="project" value="InterPro"/>
</dbReference>
<name>A0A3S0NJI7_CHLPH</name>
<feature type="transmembrane region" description="Helical" evidence="8">
    <location>
        <begin position="107"/>
        <end position="126"/>
    </location>
</feature>
<feature type="transmembrane region" description="Helical" evidence="8">
    <location>
        <begin position="369"/>
        <end position="391"/>
    </location>
</feature>
<keyword evidence="6 8" id="KW-0472">Membrane</keyword>
<evidence type="ECO:0000259" key="9">
    <source>
        <dbReference type="Pfam" id="PF00361"/>
    </source>
</evidence>
<comment type="caution">
    <text evidence="10">The sequence shown here is derived from an EMBL/GenBank/DDBJ whole genome shotgun (WGS) entry which is preliminary data.</text>
</comment>
<keyword evidence="4 7" id="KW-0812">Transmembrane</keyword>
<dbReference type="Proteomes" id="UP000279908">
    <property type="component" value="Unassembled WGS sequence"/>
</dbReference>
<feature type="transmembrane region" description="Helical" evidence="8">
    <location>
        <begin position="162"/>
        <end position="184"/>
    </location>
</feature>
<evidence type="ECO:0000313" key="11">
    <source>
        <dbReference type="Proteomes" id="UP000279908"/>
    </source>
</evidence>
<dbReference type="NCBIfam" id="NF009306">
    <property type="entry name" value="PRK12663.1"/>
    <property type="match status" value="1"/>
</dbReference>
<feature type="transmembrane region" description="Helical" evidence="8">
    <location>
        <begin position="403"/>
        <end position="424"/>
    </location>
</feature>
<feature type="transmembrane region" description="Helical" evidence="8">
    <location>
        <begin position="6"/>
        <end position="22"/>
    </location>
</feature>
<dbReference type="PANTHER" id="PTHR42703">
    <property type="entry name" value="NADH DEHYDROGENASE"/>
    <property type="match status" value="1"/>
</dbReference>
<feature type="transmembrane region" description="Helical" evidence="8">
    <location>
        <begin position="458"/>
        <end position="477"/>
    </location>
</feature>
<keyword evidence="3" id="KW-1003">Cell membrane</keyword>
<dbReference type="GO" id="GO:0042773">
    <property type="term" value="P:ATP synthesis coupled electron transport"/>
    <property type="evidence" value="ECO:0007669"/>
    <property type="project" value="InterPro"/>
</dbReference>
<accession>A0A3S0NJI7</accession>
<feature type="transmembrane region" description="Helical" evidence="8">
    <location>
        <begin position="238"/>
        <end position="260"/>
    </location>
</feature>
<dbReference type="AlphaFoldDB" id="A0A3S0NJI7"/>
<feature type="transmembrane region" description="Helical" evidence="8">
    <location>
        <begin position="204"/>
        <end position="226"/>
    </location>
</feature>
<feature type="transmembrane region" description="Helical" evidence="8">
    <location>
        <begin position="64"/>
        <end position="95"/>
    </location>
</feature>
<evidence type="ECO:0000256" key="3">
    <source>
        <dbReference type="ARBA" id="ARBA00022475"/>
    </source>
</evidence>
<dbReference type="InterPro" id="IPR003918">
    <property type="entry name" value="NADH_UbQ_OxRdtase"/>
</dbReference>
<feature type="transmembrane region" description="Helical" evidence="8">
    <location>
        <begin position="272"/>
        <end position="297"/>
    </location>
</feature>
<dbReference type="EMBL" id="RXYK01000004">
    <property type="protein sequence ID" value="RTY38885.1"/>
    <property type="molecule type" value="Genomic_DNA"/>
</dbReference>
<comment type="similarity">
    <text evidence="2">Belongs to the CPA3 antiporters (TC 2.A.63) subunit D family.</text>
</comment>
<evidence type="ECO:0000256" key="1">
    <source>
        <dbReference type="ARBA" id="ARBA00004651"/>
    </source>
</evidence>
<organism evidence="10 11">
    <name type="scientific">Chlorobium phaeovibrioides</name>
    <dbReference type="NCBI Taxonomy" id="1094"/>
    <lineage>
        <taxon>Bacteria</taxon>
        <taxon>Pseudomonadati</taxon>
        <taxon>Chlorobiota</taxon>
        <taxon>Chlorobiia</taxon>
        <taxon>Chlorobiales</taxon>
        <taxon>Chlorobiaceae</taxon>
        <taxon>Chlorobium/Pelodictyon group</taxon>
        <taxon>Chlorobium</taxon>
    </lineage>
</organism>
<dbReference type="PANTHER" id="PTHR42703:SF1">
    <property type="entry name" value="NA(+)_H(+) ANTIPORTER SUBUNIT D1"/>
    <property type="match status" value="1"/>
</dbReference>
<evidence type="ECO:0000256" key="7">
    <source>
        <dbReference type="RuleBase" id="RU000320"/>
    </source>
</evidence>
<feature type="transmembrane region" description="Helical" evidence="8">
    <location>
        <begin position="132"/>
        <end position="150"/>
    </location>
</feature>
<feature type="transmembrane region" description="Helical" evidence="8">
    <location>
        <begin position="31"/>
        <end position="52"/>
    </location>
</feature>
<evidence type="ECO:0000256" key="8">
    <source>
        <dbReference type="SAM" id="Phobius"/>
    </source>
</evidence>
<evidence type="ECO:0000256" key="6">
    <source>
        <dbReference type="ARBA" id="ARBA00023136"/>
    </source>
</evidence>
<dbReference type="Pfam" id="PF00361">
    <property type="entry name" value="Proton_antipo_M"/>
    <property type="match status" value="1"/>
</dbReference>
<sequence>MNRLIILPVLVPLTTALIMLLLPRRIAVHRLLGVLSTLLLSVVSVILLNSVLSGGILSLQAGGWAAPFGITMVVDTFSCIMLAMASLIGLTTAIYSIGSVDEKQEHNFYHPLIQLLLMGINGAFLTGDIFNLYVWFEVMLISSFVLLVLEGKPEQFEGAIKYVTLNLLSSAIFLAAVGILYGMAGTLNMADLAMRLPMLEHRELLSVAAVLFLITFGIKAAVFPLFFWLPASYHTPHVAVSAIFAGLLTKVGVYAIIRFFTTIFTLESTPFIHHILLWVSAFTMVTGVLGAVAQYDLRKLLSFHIISQIGYMIFAIAIQSPLAIAGGLLFIVHNIAAKTNLFYLSGIIRLLSGSWNLRQIGGLYATYPLLGLLFLVPALALAGIPPLSGFWAKLTVIQAGLEAQQWLAVSVALMVSILTLYSMIKIWNEAFLKDNPLSGDEGQRGREYHGLSAGKKTALIAPAIILAMFTIVSGLWFEPFFILAKGASLELLDAGIYSKAVTGGIP</sequence>
<dbReference type="RefSeq" id="WP_126383918.1">
    <property type="nucleotide sequence ID" value="NZ_RXYK01000004.1"/>
</dbReference>
<keyword evidence="5 8" id="KW-1133">Transmembrane helix</keyword>
<dbReference type="InterPro" id="IPR001750">
    <property type="entry name" value="ND/Mrp_TM"/>
</dbReference>
<evidence type="ECO:0000256" key="4">
    <source>
        <dbReference type="ARBA" id="ARBA00022692"/>
    </source>
</evidence>
<reference evidence="10 11" key="1">
    <citation type="submission" date="2018-12" db="EMBL/GenBank/DDBJ databases">
        <authorList>
            <person name="Lunina O.N."/>
            <person name="Grouzdev D.S."/>
            <person name="Gorlenko V.M."/>
            <person name="Savvichev A.S."/>
        </authorList>
    </citation>
    <scope>NUCLEOTIDE SEQUENCE [LARGE SCALE GENOMIC DNA]</scope>
    <source>
        <strain evidence="10 11">BrKhr-17</strain>
    </source>
</reference>
<dbReference type="GO" id="GO:0005886">
    <property type="term" value="C:plasma membrane"/>
    <property type="evidence" value="ECO:0007669"/>
    <property type="project" value="UniProtKB-SubCell"/>
</dbReference>
<evidence type="ECO:0000256" key="2">
    <source>
        <dbReference type="ARBA" id="ARBA00005346"/>
    </source>
</evidence>
<protein>
    <submittedName>
        <fullName evidence="10">Na+/H+ antiporter subunit D</fullName>
    </submittedName>
</protein>
<evidence type="ECO:0000313" key="10">
    <source>
        <dbReference type="EMBL" id="RTY38885.1"/>
    </source>
</evidence>